<dbReference type="RefSeq" id="WP_057861279.1">
    <property type="nucleotide sequence ID" value="NZ_LLYB01000101.1"/>
</dbReference>
<protein>
    <submittedName>
        <fullName evidence="1">Uncharacterized protein</fullName>
    </submittedName>
</protein>
<reference evidence="1 2" key="1">
    <citation type="submission" date="2014-03" db="EMBL/GenBank/DDBJ databases">
        <title>Bradyrhizobium valentinum sp. nov., isolated from effective nodules of Lupinus mariae-josephae, a lupine endemic of basic-lime soils in Eastern Spain.</title>
        <authorList>
            <person name="Duran D."/>
            <person name="Rey L."/>
            <person name="Navarro A."/>
            <person name="Busquets A."/>
            <person name="Imperial J."/>
            <person name="Ruiz-Argueso T."/>
        </authorList>
    </citation>
    <scope>NUCLEOTIDE SEQUENCE [LARGE SCALE GENOMIC DNA]</scope>
    <source>
        <strain evidence="1 2">CCBAU 23086</strain>
    </source>
</reference>
<sequence length="71" mass="7711">MTQSYGAWAGGPPTPVFGFGIESTLTKTGAFSGLHVMRIWHVMATEPAAPHTLQTRQTVDLHQMEISEIAD</sequence>
<dbReference type="Proteomes" id="UP000051660">
    <property type="component" value="Unassembled WGS sequence"/>
</dbReference>
<comment type="caution">
    <text evidence="1">The sequence shown here is derived from an EMBL/GenBank/DDBJ whole genome shotgun (WGS) entry which is preliminary data.</text>
</comment>
<dbReference type="EMBL" id="LLYB01000101">
    <property type="protein sequence ID" value="KRR18943.1"/>
    <property type="molecule type" value="Genomic_DNA"/>
</dbReference>
<evidence type="ECO:0000313" key="2">
    <source>
        <dbReference type="Proteomes" id="UP000051660"/>
    </source>
</evidence>
<accession>A0A0R3ML89</accession>
<proteinExistence type="predicted"/>
<name>A0A0R3ML89_9BRAD</name>
<gene>
    <name evidence="1" type="ORF">CQ14_18805</name>
</gene>
<organism evidence="1 2">
    <name type="scientific">Bradyrhizobium lablabi</name>
    <dbReference type="NCBI Taxonomy" id="722472"/>
    <lineage>
        <taxon>Bacteria</taxon>
        <taxon>Pseudomonadati</taxon>
        <taxon>Pseudomonadota</taxon>
        <taxon>Alphaproteobacteria</taxon>
        <taxon>Hyphomicrobiales</taxon>
        <taxon>Nitrobacteraceae</taxon>
        <taxon>Bradyrhizobium</taxon>
    </lineage>
</organism>
<dbReference type="AlphaFoldDB" id="A0A0R3ML89"/>
<evidence type="ECO:0000313" key="1">
    <source>
        <dbReference type="EMBL" id="KRR18943.1"/>
    </source>
</evidence>